<dbReference type="Proteomes" id="UP000085678">
    <property type="component" value="Unplaced"/>
</dbReference>
<proteinExistence type="predicted"/>
<name>A0A1S3H7P0_LINAN</name>
<feature type="compositionally biased region" description="Basic residues" evidence="1">
    <location>
        <begin position="147"/>
        <end position="160"/>
    </location>
</feature>
<protein>
    <submittedName>
        <fullName evidence="3 4">Uncharacterized protein CXorf65</fullName>
    </submittedName>
</protein>
<feature type="region of interest" description="Disordered" evidence="1">
    <location>
        <begin position="123"/>
        <end position="160"/>
    </location>
</feature>
<dbReference type="AlphaFoldDB" id="A0A1S3H7P0"/>
<dbReference type="PANTHER" id="PTHR33887:SF4">
    <property type="entry name" value="AB2-183"/>
    <property type="match status" value="1"/>
</dbReference>
<keyword evidence="2" id="KW-1185">Reference proteome</keyword>
<evidence type="ECO:0000313" key="2">
    <source>
        <dbReference type="Proteomes" id="UP000085678"/>
    </source>
</evidence>
<dbReference type="RefSeq" id="XP_013384355.1">
    <property type="nucleotide sequence ID" value="XM_013528901.2"/>
</dbReference>
<evidence type="ECO:0000313" key="4">
    <source>
        <dbReference type="RefSeq" id="XP_013384355.1"/>
    </source>
</evidence>
<reference evidence="3 4" key="1">
    <citation type="submission" date="2023-09" db="UniProtKB">
        <authorList>
            <consortium name="RefSeq"/>
        </authorList>
    </citation>
    <scope>IDENTIFICATION</scope>
    <source>
        <tissue evidence="3 4">Gonads</tissue>
    </source>
</reference>
<dbReference type="KEGG" id="lak:106152831"/>
<dbReference type="GeneID" id="106152831"/>
<dbReference type="OrthoDB" id="2109241at2759"/>
<dbReference type="PANTHER" id="PTHR33887">
    <property type="entry name" value="PB1 DOMAIN-CONTAINING PROTEIN"/>
    <property type="match status" value="1"/>
</dbReference>
<dbReference type="KEGG" id="lak:106154530"/>
<dbReference type="InterPro" id="IPR039471">
    <property type="entry name" value="CXorf65-like"/>
</dbReference>
<dbReference type="RefSeq" id="XP_013382023.1">
    <property type="nucleotide sequence ID" value="XM_013526569.2"/>
</dbReference>
<organism evidence="3">
    <name type="scientific">Lingula anatina</name>
    <name type="common">Brachiopod</name>
    <name type="synonym">Lingula unguis</name>
    <dbReference type="NCBI Taxonomy" id="7574"/>
    <lineage>
        <taxon>Eukaryota</taxon>
        <taxon>Metazoa</taxon>
        <taxon>Spiralia</taxon>
        <taxon>Lophotrochozoa</taxon>
        <taxon>Brachiopoda</taxon>
        <taxon>Linguliformea</taxon>
        <taxon>Lingulata</taxon>
        <taxon>Lingulida</taxon>
        <taxon>Linguloidea</taxon>
        <taxon>Lingulidae</taxon>
        <taxon>Lingula</taxon>
    </lineage>
</organism>
<dbReference type="GeneID" id="106154530"/>
<evidence type="ECO:0000313" key="3">
    <source>
        <dbReference type="RefSeq" id="XP_013382023.1"/>
    </source>
</evidence>
<dbReference type="Pfam" id="PF15874">
    <property type="entry name" value="Il2rg"/>
    <property type="match status" value="1"/>
</dbReference>
<evidence type="ECO:0000256" key="1">
    <source>
        <dbReference type="SAM" id="MobiDB-lite"/>
    </source>
</evidence>
<accession>A0A1S3H7P0</accession>
<dbReference type="OMA" id="CNPSCAV"/>
<sequence>MFIIVKYGNNEELICNPSCAVVNLLNNIKKRTGFGNTPVSLDLSDETGLIKELDAHKHDYATKYLVSHNTYILVEKQMLPPDDDNYNGDGDSSSPLPGKYQYIPLLEKHNEIFPNLKLHVAEVQKKRKMRATSKSPSPAGRVTLSSKSKKKPSQSKIAKK</sequence>
<gene>
    <name evidence="3" type="primary">LOC106152831</name>
    <name evidence="4" type="synonym">LOC106154530</name>
</gene>